<feature type="coiled-coil region" evidence="1">
    <location>
        <begin position="170"/>
        <end position="258"/>
    </location>
</feature>
<accession>A0AAD1UA84</accession>
<evidence type="ECO:0000313" key="2">
    <source>
        <dbReference type="EMBL" id="CAI2364220.1"/>
    </source>
</evidence>
<organism evidence="2 3">
    <name type="scientific">Euplotes crassus</name>
    <dbReference type="NCBI Taxonomy" id="5936"/>
    <lineage>
        <taxon>Eukaryota</taxon>
        <taxon>Sar</taxon>
        <taxon>Alveolata</taxon>
        <taxon>Ciliophora</taxon>
        <taxon>Intramacronucleata</taxon>
        <taxon>Spirotrichea</taxon>
        <taxon>Hypotrichia</taxon>
        <taxon>Euplotida</taxon>
        <taxon>Euplotidae</taxon>
        <taxon>Moneuplotes</taxon>
    </lineage>
</organism>
<dbReference type="Proteomes" id="UP001295684">
    <property type="component" value="Unassembled WGS sequence"/>
</dbReference>
<evidence type="ECO:0000313" key="3">
    <source>
        <dbReference type="Proteomes" id="UP001295684"/>
    </source>
</evidence>
<evidence type="ECO:0000256" key="1">
    <source>
        <dbReference type="SAM" id="Coils"/>
    </source>
</evidence>
<keyword evidence="1" id="KW-0175">Coiled coil</keyword>
<proteinExistence type="predicted"/>
<dbReference type="EMBL" id="CAMPGE010005368">
    <property type="protein sequence ID" value="CAI2364220.1"/>
    <property type="molecule type" value="Genomic_DNA"/>
</dbReference>
<name>A0AAD1UA84_EUPCR</name>
<gene>
    <name evidence="2" type="ORF">ECRASSUSDP1_LOCUS5563</name>
</gene>
<protein>
    <submittedName>
        <fullName evidence="2">Uncharacterized protein</fullName>
    </submittedName>
</protein>
<dbReference type="AlphaFoldDB" id="A0AAD1UA84"/>
<reference evidence="2" key="1">
    <citation type="submission" date="2023-07" db="EMBL/GenBank/DDBJ databases">
        <authorList>
            <consortium name="AG Swart"/>
            <person name="Singh M."/>
            <person name="Singh A."/>
            <person name="Seah K."/>
            <person name="Emmerich C."/>
        </authorList>
    </citation>
    <scope>NUCLEOTIDE SEQUENCE</scope>
    <source>
        <strain evidence="2">DP1</strain>
    </source>
</reference>
<sequence>MLICNRFQCSDLACKRHGEYFCRTHQMCTCKGCASNMHFKCELVITQDLTDINIYAVEVKRFVERLSKLTAENGLGAYNSHIDNELKDLGQPCCDREENKRCNYSCPLRAICHPSVSDQTDPNPDVCQHYRQRYSLLFNSQRHYHVQSAQDCCLLIISYQNKKKIDAVVKENAELMEKKLLSKSKQIEQQCKAELTEEFKDEINSLEDFKTQLEEDLKVKLEEIKESKLQHDKDQEEISKLCEEVKESQGQLEETTEALNYHLTDICKDFDPNSKDLTLDMTDGKCQKLVKTMGDFRYPLGDMNELSIDLVGNKDAALKTFMTNSSLSSLKSFVFNDSYKGAWDEEASAVKVKYYVDGLKKVLPHVTKEVYLNRIIADADDLSLIVKLSSNAERLTVRLSKILTSDSLDFTSPTPSKITYLSFFNCGHANWSNQEWDKYPDRFEKIIIAIKNSSLKDSLKTLNLKECKISISKATSLLSTHGLPHISVIQEVNCPISL</sequence>
<comment type="caution">
    <text evidence="2">The sequence shown here is derived from an EMBL/GenBank/DDBJ whole genome shotgun (WGS) entry which is preliminary data.</text>
</comment>
<keyword evidence="3" id="KW-1185">Reference proteome</keyword>